<dbReference type="Proteomes" id="UP001165060">
    <property type="component" value="Unassembled WGS sequence"/>
</dbReference>
<dbReference type="InterPro" id="IPR024743">
    <property type="entry name" value="Dynein_HC_stalk"/>
</dbReference>
<accession>A0ABQ6MQF5</accession>
<feature type="coiled-coil region" evidence="1">
    <location>
        <begin position="164"/>
        <end position="191"/>
    </location>
</feature>
<reference evidence="4 5" key="1">
    <citation type="journal article" date="2023" name="Commun. Biol.">
        <title>Genome analysis of Parmales, the sister group of diatoms, reveals the evolutionary specialization of diatoms from phago-mixotrophs to photoautotrophs.</title>
        <authorList>
            <person name="Ban H."/>
            <person name="Sato S."/>
            <person name="Yoshikawa S."/>
            <person name="Yamada K."/>
            <person name="Nakamura Y."/>
            <person name="Ichinomiya M."/>
            <person name="Sato N."/>
            <person name="Blanc-Mathieu R."/>
            <person name="Endo H."/>
            <person name="Kuwata A."/>
            <person name="Ogata H."/>
        </authorList>
    </citation>
    <scope>NUCLEOTIDE SEQUENCE [LARGE SCALE GENOMIC DNA]</scope>
</reference>
<dbReference type="EMBL" id="BRYB01001628">
    <property type="protein sequence ID" value="GMI29994.1"/>
    <property type="molecule type" value="Genomic_DNA"/>
</dbReference>
<dbReference type="Gene3D" id="1.20.920.20">
    <property type="match status" value="1"/>
</dbReference>
<organism evidence="4 5">
    <name type="scientific">Tetraparma gracilis</name>
    <dbReference type="NCBI Taxonomy" id="2962635"/>
    <lineage>
        <taxon>Eukaryota</taxon>
        <taxon>Sar</taxon>
        <taxon>Stramenopiles</taxon>
        <taxon>Ochrophyta</taxon>
        <taxon>Bolidophyceae</taxon>
        <taxon>Parmales</taxon>
        <taxon>Triparmaceae</taxon>
        <taxon>Tetraparma</taxon>
    </lineage>
</organism>
<dbReference type="Pfam" id="PF12777">
    <property type="entry name" value="MT"/>
    <property type="match status" value="1"/>
</dbReference>
<evidence type="ECO:0000256" key="1">
    <source>
        <dbReference type="SAM" id="Coils"/>
    </source>
</evidence>
<keyword evidence="1" id="KW-0175">Coiled coil</keyword>
<protein>
    <recommendedName>
        <fullName evidence="3">Dynein heavy chain coiled coil stalk domain-containing protein</fullName>
    </recommendedName>
</protein>
<comment type="caution">
    <text evidence="4">The sequence shown here is derived from an EMBL/GenBank/DDBJ whole genome shotgun (WGS) entry which is preliminary data.</text>
</comment>
<keyword evidence="5" id="KW-1185">Reference proteome</keyword>
<feature type="region of interest" description="Disordered" evidence="2">
    <location>
        <begin position="204"/>
        <end position="232"/>
    </location>
</feature>
<feature type="non-terminal residue" evidence="4">
    <location>
        <position position="1"/>
    </location>
</feature>
<feature type="compositionally biased region" description="Low complexity" evidence="2">
    <location>
        <begin position="140"/>
        <end position="149"/>
    </location>
</feature>
<evidence type="ECO:0000256" key="2">
    <source>
        <dbReference type="SAM" id="MobiDB-lite"/>
    </source>
</evidence>
<feature type="region of interest" description="Disordered" evidence="2">
    <location>
        <begin position="112"/>
        <end position="162"/>
    </location>
</feature>
<evidence type="ECO:0000313" key="5">
    <source>
        <dbReference type="Proteomes" id="UP001165060"/>
    </source>
</evidence>
<sequence>LKVFAKLSNPPMPLAMVFACVRILVSHSEDRDEVPTLTRKVLRNVMRKPDLTTEKLKKFDPNEPIHPKVLEALYPIVTNPKFSPSAIRKISESIGSLTAWIERVVVSKCDQLGWKDGKPDDDPVRPFVPPPKHVPGKAKPTPAAPMSDSSSDEEAASAPPPQSANAYVTLLKELQEEIASLKANLNEQGLISPNAASAFQHQPFDAGEESDGSTTSLIPPPPDPAHHHNPRQASSIHLLEESVRLDGIQRIVKISYSDGGSTVNFSAWDPANNTTLSPTTCPALFCDKITGYEPVELEAMPENYRRQK</sequence>
<name>A0ABQ6MQF5_9STRA</name>
<proteinExistence type="predicted"/>
<feature type="non-terminal residue" evidence="4">
    <location>
        <position position="308"/>
    </location>
</feature>
<feature type="domain" description="Dynein heavy chain coiled coil stalk" evidence="3">
    <location>
        <begin position="7"/>
        <end position="105"/>
    </location>
</feature>
<gene>
    <name evidence="4" type="ORF">TeGR_g3342</name>
</gene>
<evidence type="ECO:0000259" key="3">
    <source>
        <dbReference type="Pfam" id="PF12777"/>
    </source>
</evidence>
<feature type="compositionally biased region" description="Basic and acidic residues" evidence="2">
    <location>
        <begin position="113"/>
        <end position="124"/>
    </location>
</feature>
<evidence type="ECO:0000313" key="4">
    <source>
        <dbReference type="EMBL" id="GMI29994.1"/>
    </source>
</evidence>